<evidence type="ECO:0000256" key="1">
    <source>
        <dbReference type="SAM" id="MobiDB-lite"/>
    </source>
</evidence>
<reference evidence="2" key="1">
    <citation type="submission" date="2014-09" db="EMBL/GenBank/DDBJ databases">
        <authorList>
            <person name="Magalhaes I.L.F."/>
            <person name="Oliveira U."/>
            <person name="Santos F.R."/>
            <person name="Vidigal T.H.D.A."/>
            <person name="Brescovit A.D."/>
            <person name="Santos A.J."/>
        </authorList>
    </citation>
    <scope>NUCLEOTIDE SEQUENCE</scope>
    <source>
        <tissue evidence="2">Shoot tissue taken approximately 20 cm above the soil surface</tissue>
    </source>
</reference>
<protein>
    <submittedName>
        <fullName evidence="2">Uncharacterized protein</fullName>
    </submittedName>
</protein>
<dbReference type="EMBL" id="GBRH01263110">
    <property type="protein sequence ID" value="JAD34785.1"/>
    <property type="molecule type" value="Transcribed_RNA"/>
</dbReference>
<dbReference type="AlphaFoldDB" id="A0A0A8ZDG8"/>
<name>A0A0A8ZDG8_ARUDO</name>
<reference evidence="2" key="2">
    <citation type="journal article" date="2015" name="Data Brief">
        <title>Shoot transcriptome of the giant reed, Arundo donax.</title>
        <authorList>
            <person name="Barrero R.A."/>
            <person name="Guerrero F.D."/>
            <person name="Moolhuijzen P."/>
            <person name="Goolsby J.A."/>
            <person name="Tidwell J."/>
            <person name="Bellgard S.E."/>
            <person name="Bellgard M.I."/>
        </authorList>
    </citation>
    <scope>NUCLEOTIDE SEQUENCE</scope>
    <source>
        <tissue evidence="2">Shoot tissue taken approximately 20 cm above the soil surface</tissue>
    </source>
</reference>
<organism evidence="2">
    <name type="scientific">Arundo donax</name>
    <name type="common">Giant reed</name>
    <name type="synonym">Donax arundinaceus</name>
    <dbReference type="NCBI Taxonomy" id="35708"/>
    <lineage>
        <taxon>Eukaryota</taxon>
        <taxon>Viridiplantae</taxon>
        <taxon>Streptophyta</taxon>
        <taxon>Embryophyta</taxon>
        <taxon>Tracheophyta</taxon>
        <taxon>Spermatophyta</taxon>
        <taxon>Magnoliopsida</taxon>
        <taxon>Liliopsida</taxon>
        <taxon>Poales</taxon>
        <taxon>Poaceae</taxon>
        <taxon>PACMAD clade</taxon>
        <taxon>Arundinoideae</taxon>
        <taxon>Arundineae</taxon>
        <taxon>Arundo</taxon>
    </lineage>
</organism>
<proteinExistence type="predicted"/>
<feature type="region of interest" description="Disordered" evidence="1">
    <location>
        <begin position="1"/>
        <end position="41"/>
    </location>
</feature>
<sequence>MHARGRWRASGSARLNGHSRNANWNVCRNPPATAGTARSTT</sequence>
<evidence type="ECO:0000313" key="2">
    <source>
        <dbReference type="EMBL" id="JAD34785.1"/>
    </source>
</evidence>
<accession>A0A0A8ZDG8</accession>